<accession>A0A9X6RPU0</accession>
<evidence type="ECO:0000313" key="2">
    <source>
        <dbReference type="Proteomes" id="UP000192578"/>
    </source>
</evidence>
<evidence type="ECO:0000313" key="1">
    <source>
        <dbReference type="EMBL" id="OWA55250.1"/>
    </source>
</evidence>
<proteinExistence type="predicted"/>
<sequence length="96" mass="11103">MNRNDVADHILARTRPTKLFSFLFHIHHRTLVLRHDEADSPLHGCVYSSPTLLLFKRKLFRALLLRPMRGSPSLVSTPLLSLPSCYVRTRDIINIQ</sequence>
<keyword evidence="2" id="KW-1185">Reference proteome</keyword>
<name>A0A9X6RPU0_HYPEX</name>
<organism evidence="1 2">
    <name type="scientific">Hypsibius exemplaris</name>
    <name type="common">Freshwater tardigrade</name>
    <dbReference type="NCBI Taxonomy" id="2072580"/>
    <lineage>
        <taxon>Eukaryota</taxon>
        <taxon>Metazoa</taxon>
        <taxon>Ecdysozoa</taxon>
        <taxon>Tardigrada</taxon>
        <taxon>Eutardigrada</taxon>
        <taxon>Parachela</taxon>
        <taxon>Hypsibioidea</taxon>
        <taxon>Hypsibiidae</taxon>
        <taxon>Hypsibius</taxon>
    </lineage>
</organism>
<reference evidence="2" key="1">
    <citation type="submission" date="2017-01" db="EMBL/GenBank/DDBJ databases">
        <title>Comparative genomics of anhydrobiosis in the tardigrade Hypsibius dujardini.</title>
        <authorList>
            <person name="Yoshida Y."/>
            <person name="Koutsovoulos G."/>
            <person name="Laetsch D."/>
            <person name="Stevens L."/>
            <person name="Kumar S."/>
            <person name="Horikawa D."/>
            <person name="Ishino K."/>
            <person name="Komine S."/>
            <person name="Tomita M."/>
            <person name="Blaxter M."/>
            <person name="Arakawa K."/>
        </authorList>
    </citation>
    <scope>NUCLEOTIDE SEQUENCE [LARGE SCALE GENOMIC DNA]</scope>
    <source>
        <strain evidence="2">Z151</strain>
    </source>
</reference>
<dbReference type="Proteomes" id="UP000192578">
    <property type="component" value="Unassembled WGS sequence"/>
</dbReference>
<comment type="caution">
    <text evidence="1">The sequence shown here is derived from an EMBL/GenBank/DDBJ whole genome shotgun (WGS) entry which is preliminary data.</text>
</comment>
<dbReference type="AlphaFoldDB" id="A0A9X6RPU0"/>
<protein>
    <submittedName>
        <fullName evidence="1">Uncharacterized protein</fullName>
    </submittedName>
</protein>
<gene>
    <name evidence="1" type="ORF">BV898_19638</name>
</gene>
<dbReference type="EMBL" id="MTYJ01000604">
    <property type="protein sequence ID" value="OWA55250.1"/>
    <property type="molecule type" value="Genomic_DNA"/>
</dbReference>